<evidence type="ECO:0000313" key="3">
    <source>
        <dbReference type="Proteomes" id="UP001066276"/>
    </source>
</evidence>
<keyword evidence="3" id="KW-1185">Reference proteome</keyword>
<name>A0AAV7PI30_PLEWA</name>
<accession>A0AAV7PI30</accession>
<gene>
    <name evidence="2" type="ORF">NDU88_005433</name>
</gene>
<protein>
    <submittedName>
        <fullName evidence="2">Uncharacterized protein</fullName>
    </submittedName>
</protein>
<reference evidence="2" key="1">
    <citation type="journal article" date="2022" name="bioRxiv">
        <title>Sequencing and chromosome-scale assembly of the giantPleurodeles waltlgenome.</title>
        <authorList>
            <person name="Brown T."/>
            <person name="Elewa A."/>
            <person name="Iarovenko S."/>
            <person name="Subramanian E."/>
            <person name="Araus A.J."/>
            <person name="Petzold A."/>
            <person name="Susuki M."/>
            <person name="Suzuki K.-i.T."/>
            <person name="Hayashi T."/>
            <person name="Toyoda A."/>
            <person name="Oliveira C."/>
            <person name="Osipova E."/>
            <person name="Leigh N.D."/>
            <person name="Simon A."/>
            <person name="Yun M.H."/>
        </authorList>
    </citation>
    <scope>NUCLEOTIDE SEQUENCE</scope>
    <source>
        <strain evidence="2">20211129_DDA</strain>
        <tissue evidence="2">Liver</tissue>
    </source>
</reference>
<dbReference type="EMBL" id="JANPWB010000011">
    <property type="protein sequence ID" value="KAJ1127027.1"/>
    <property type="molecule type" value="Genomic_DNA"/>
</dbReference>
<evidence type="ECO:0000313" key="2">
    <source>
        <dbReference type="EMBL" id="KAJ1127027.1"/>
    </source>
</evidence>
<organism evidence="2 3">
    <name type="scientific">Pleurodeles waltl</name>
    <name type="common">Iberian ribbed newt</name>
    <dbReference type="NCBI Taxonomy" id="8319"/>
    <lineage>
        <taxon>Eukaryota</taxon>
        <taxon>Metazoa</taxon>
        <taxon>Chordata</taxon>
        <taxon>Craniata</taxon>
        <taxon>Vertebrata</taxon>
        <taxon>Euteleostomi</taxon>
        <taxon>Amphibia</taxon>
        <taxon>Batrachia</taxon>
        <taxon>Caudata</taxon>
        <taxon>Salamandroidea</taxon>
        <taxon>Salamandridae</taxon>
        <taxon>Pleurodelinae</taxon>
        <taxon>Pleurodeles</taxon>
    </lineage>
</organism>
<feature type="compositionally biased region" description="Gly residues" evidence="1">
    <location>
        <begin position="224"/>
        <end position="233"/>
    </location>
</feature>
<feature type="region of interest" description="Disordered" evidence="1">
    <location>
        <begin position="200"/>
        <end position="256"/>
    </location>
</feature>
<feature type="region of interest" description="Disordered" evidence="1">
    <location>
        <begin position="1"/>
        <end position="66"/>
    </location>
</feature>
<proteinExistence type="predicted"/>
<sequence length="268" mass="28781">MERAYRVTKSHDSGRGQGRQDGSRTLRVLRTPPSSALKRCAVRRPILPQSGRTSVRRSGEVEGGPTLPGARVGVLVGLRHLQQWERPGHGLAGGGGPRSDLIRCGRWAAERARAQPSRGHRPPCHGWCRIGGREKKRCTGPPVWGLCAALRPRASETEVESVPPGLVTADGGLSLRECFSPSPWELGPRSGASLRLAEGECPARRPRWRSGAGAPVPPKVRSESGGGAAGATTGGRRCHDRGPVPQPGPEGEVGEAVETRFLLRDWRW</sequence>
<feature type="compositionally biased region" description="Basic and acidic residues" evidence="1">
    <location>
        <begin position="1"/>
        <end position="14"/>
    </location>
</feature>
<dbReference type="AlphaFoldDB" id="A0AAV7PI30"/>
<evidence type="ECO:0000256" key="1">
    <source>
        <dbReference type="SAM" id="MobiDB-lite"/>
    </source>
</evidence>
<dbReference type="Proteomes" id="UP001066276">
    <property type="component" value="Chromosome 7"/>
</dbReference>
<comment type="caution">
    <text evidence="2">The sequence shown here is derived from an EMBL/GenBank/DDBJ whole genome shotgun (WGS) entry which is preliminary data.</text>
</comment>